<dbReference type="PANTHER" id="PTHR11530">
    <property type="entry name" value="D-AMINO ACID OXIDASE"/>
    <property type="match status" value="1"/>
</dbReference>
<dbReference type="InterPro" id="IPR010736">
    <property type="entry name" value="SHIPPO-rpt"/>
</dbReference>
<feature type="domain" description="FAD dependent oxidoreductase" evidence="7">
    <location>
        <begin position="413"/>
        <end position="629"/>
    </location>
</feature>
<feature type="region of interest" description="Disordered" evidence="6">
    <location>
        <begin position="367"/>
        <end position="386"/>
    </location>
</feature>
<proteinExistence type="inferred from homology"/>
<dbReference type="RefSeq" id="XP_019619396.1">
    <property type="nucleotide sequence ID" value="XM_019763837.1"/>
</dbReference>
<dbReference type="GeneID" id="109466174"/>
<dbReference type="Gene3D" id="3.40.50.720">
    <property type="entry name" value="NAD(P)-binding Rossmann-like Domain"/>
    <property type="match status" value="1"/>
</dbReference>
<dbReference type="Pfam" id="PF07004">
    <property type="entry name" value="SHIPPO-rpt"/>
    <property type="match status" value="2"/>
</dbReference>
<dbReference type="Proteomes" id="UP000515135">
    <property type="component" value="Unplaced"/>
</dbReference>
<dbReference type="SUPFAM" id="SSF54373">
    <property type="entry name" value="FAD-linked reductases, C-terminal domain"/>
    <property type="match status" value="1"/>
</dbReference>
<keyword evidence="4" id="KW-0274">FAD</keyword>
<feature type="compositionally biased region" description="Low complexity" evidence="6">
    <location>
        <begin position="1"/>
        <end position="10"/>
    </location>
</feature>
<keyword evidence="5" id="KW-0560">Oxidoreductase</keyword>
<comment type="cofactor">
    <cofactor evidence="1">
        <name>FAD</name>
        <dbReference type="ChEBI" id="CHEBI:57692"/>
    </cofactor>
</comment>
<evidence type="ECO:0000313" key="8">
    <source>
        <dbReference type="Proteomes" id="UP000515135"/>
    </source>
</evidence>
<dbReference type="AlphaFoldDB" id="A0A6P4YQA6"/>
<accession>A0A6P4YQA6</accession>
<evidence type="ECO:0000256" key="1">
    <source>
        <dbReference type="ARBA" id="ARBA00001974"/>
    </source>
</evidence>
<dbReference type="InterPro" id="IPR023209">
    <property type="entry name" value="DAO"/>
</dbReference>
<organism evidence="8 9">
    <name type="scientific">Branchiostoma belcheri</name>
    <name type="common">Amphioxus</name>
    <dbReference type="NCBI Taxonomy" id="7741"/>
    <lineage>
        <taxon>Eukaryota</taxon>
        <taxon>Metazoa</taxon>
        <taxon>Chordata</taxon>
        <taxon>Cephalochordata</taxon>
        <taxon>Leptocardii</taxon>
        <taxon>Amphioxiformes</taxon>
        <taxon>Branchiostomatidae</taxon>
        <taxon>Branchiostoma</taxon>
    </lineage>
</organism>
<reference evidence="9" key="1">
    <citation type="submission" date="2025-08" db="UniProtKB">
        <authorList>
            <consortium name="RefSeq"/>
        </authorList>
    </citation>
    <scope>IDENTIFICATION</scope>
    <source>
        <tissue evidence="9">Gonad</tissue>
    </source>
</reference>
<dbReference type="GO" id="GO:0019478">
    <property type="term" value="P:D-amino acid catabolic process"/>
    <property type="evidence" value="ECO:0007669"/>
    <property type="project" value="TreeGrafter"/>
</dbReference>
<comment type="similarity">
    <text evidence="2">Belongs to the DAMOX/DASOX family.</text>
</comment>
<dbReference type="GO" id="GO:0005737">
    <property type="term" value="C:cytoplasm"/>
    <property type="evidence" value="ECO:0007669"/>
    <property type="project" value="TreeGrafter"/>
</dbReference>
<protein>
    <submittedName>
        <fullName evidence="9">Uncharacterized protein LOC109466174</fullName>
    </submittedName>
</protein>
<evidence type="ECO:0000256" key="3">
    <source>
        <dbReference type="ARBA" id="ARBA00022630"/>
    </source>
</evidence>
<dbReference type="KEGG" id="bbel:109466174"/>
<feature type="region of interest" description="Disordered" evidence="6">
    <location>
        <begin position="225"/>
        <end position="264"/>
    </location>
</feature>
<keyword evidence="8" id="KW-1185">Reference proteome</keyword>
<dbReference type="Pfam" id="PF01266">
    <property type="entry name" value="DAO"/>
    <property type="match status" value="1"/>
</dbReference>
<dbReference type="GO" id="GO:0071949">
    <property type="term" value="F:FAD binding"/>
    <property type="evidence" value="ECO:0007669"/>
    <property type="project" value="InterPro"/>
</dbReference>
<gene>
    <name evidence="9" type="primary">LOC109466174</name>
</gene>
<keyword evidence="3" id="KW-0285">Flavoprotein</keyword>
<dbReference type="PANTHER" id="PTHR11530:SF15">
    <property type="entry name" value="D-AMINO-ACID OXIDASE"/>
    <property type="match status" value="1"/>
</dbReference>
<dbReference type="GO" id="GO:0003884">
    <property type="term" value="F:D-amino-acid oxidase activity"/>
    <property type="evidence" value="ECO:0007669"/>
    <property type="project" value="InterPro"/>
</dbReference>
<dbReference type="Gene3D" id="3.30.9.10">
    <property type="entry name" value="D-Amino Acid Oxidase, subunit A, domain 2"/>
    <property type="match status" value="1"/>
</dbReference>
<dbReference type="InterPro" id="IPR006076">
    <property type="entry name" value="FAD-dep_OxRdtase"/>
</dbReference>
<dbReference type="SUPFAM" id="SSF51971">
    <property type="entry name" value="Nucleotide-binding domain"/>
    <property type="match status" value="1"/>
</dbReference>
<evidence type="ECO:0000256" key="5">
    <source>
        <dbReference type="ARBA" id="ARBA00023002"/>
    </source>
</evidence>
<evidence type="ECO:0000259" key="7">
    <source>
        <dbReference type="Pfam" id="PF01266"/>
    </source>
</evidence>
<evidence type="ECO:0000313" key="9">
    <source>
        <dbReference type="RefSeq" id="XP_019619396.1"/>
    </source>
</evidence>
<feature type="region of interest" description="Disordered" evidence="6">
    <location>
        <begin position="1"/>
        <end position="95"/>
    </location>
</feature>
<evidence type="ECO:0000256" key="6">
    <source>
        <dbReference type="SAM" id="MobiDB-lite"/>
    </source>
</evidence>
<sequence length="645" mass="71524">MSTAIAAQDNQPPPQPPGEGGGADDTTPGEPASKPSNIVVEAFSSSGSMSNRSEEITDNVPALTEQNVAAKDRREEEEDSRAVADQWEGRRRTDTDHATDRATLGTANATNVTVRLPTVTRSNEGTPRGRAATQTAHPLTPAKARIDYLPTHSADLRALNALITRSGTRFSTRSFPAQVMRMSTIGLSRARSQPTRMGMNNYFEEQNINKTISWDKAMESRPPLQVDMDGPGPTSYRPRNKPLYETNAPSFTFGRKSPPRNGGGRTAWATPWMQSESGFTKKTNFEKTWPTPVHYPGKHEKLALVGKRQVHLPTYPQFSLGARREFLLSKKGSDFEPSPNEYNISSAKVVVLPKAPAFSATPRRGTLWEKKSDTPGPGAYSPSTGWTKPHNPAFTMIGIRGDPAWKDIVVGFRHVTQWELTNLFPGYKQGWFYTAFICQPRDFLPWAKKRLTQRGVCFVQRRVNTLEQLAPHYDVVVNCSGVGATKLAGDEAVSASRGQVMRVKAPWLRYFVETDGKHPVIDGIPYMYPNLHNVVIGGIKQTGNFRKTNDPRDTDTIWKGILALNSQMKGAEVVEEWTGFRPMREGGIRLERETLVEPSTGQKLEVVHNYGHGENGVTWSHGCAKEVAKIVKTIMAERTSLKSRL</sequence>
<name>A0A6P4YQA6_BRABE</name>
<dbReference type="OrthoDB" id="406368at2759"/>
<evidence type="ECO:0000256" key="4">
    <source>
        <dbReference type="ARBA" id="ARBA00022827"/>
    </source>
</evidence>
<evidence type="ECO:0000256" key="2">
    <source>
        <dbReference type="ARBA" id="ARBA00006730"/>
    </source>
</evidence>